<accession>A0A8H4NUY2</accession>
<proteinExistence type="predicted"/>
<dbReference type="Proteomes" id="UP000554235">
    <property type="component" value="Unassembled WGS sequence"/>
</dbReference>
<comment type="caution">
    <text evidence="3">The sequence shown here is derived from an EMBL/GenBank/DDBJ whole genome shotgun (WGS) entry which is preliminary data.</text>
</comment>
<keyword evidence="2" id="KW-0472">Membrane</keyword>
<organism evidence="3 4">
    <name type="scientific">Fusarium albosuccineum</name>
    <dbReference type="NCBI Taxonomy" id="1237068"/>
    <lineage>
        <taxon>Eukaryota</taxon>
        <taxon>Fungi</taxon>
        <taxon>Dikarya</taxon>
        <taxon>Ascomycota</taxon>
        <taxon>Pezizomycotina</taxon>
        <taxon>Sordariomycetes</taxon>
        <taxon>Hypocreomycetidae</taxon>
        <taxon>Hypocreales</taxon>
        <taxon>Nectriaceae</taxon>
        <taxon>Fusarium</taxon>
        <taxon>Fusarium decemcellulare species complex</taxon>
    </lineage>
</organism>
<evidence type="ECO:0000256" key="2">
    <source>
        <dbReference type="SAM" id="Phobius"/>
    </source>
</evidence>
<name>A0A8H4NUY2_9HYPO</name>
<keyword evidence="4" id="KW-1185">Reference proteome</keyword>
<dbReference type="AlphaFoldDB" id="A0A8H4NUY2"/>
<gene>
    <name evidence="3" type="ORF">FALBO_17092</name>
</gene>
<evidence type="ECO:0000313" key="3">
    <source>
        <dbReference type="EMBL" id="KAF4446313.1"/>
    </source>
</evidence>
<sequence>MSDGIGKRRRPADGTGTAQTPETPTEVITRSDLMLFAVLIVWQILNMINMAVILSDWQGWSQESRSSKKWIVMGTFQTIVTVAVAVANARVWLQIRKSGRRKD</sequence>
<evidence type="ECO:0000256" key="1">
    <source>
        <dbReference type="SAM" id="MobiDB-lite"/>
    </source>
</evidence>
<feature type="transmembrane region" description="Helical" evidence="2">
    <location>
        <begin position="33"/>
        <end position="54"/>
    </location>
</feature>
<feature type="transmembrane region" description="Helical" evidence="2">
    <location>
        <begin position="74"/>
        <end position="93"/>
    </location>
</feature>
<keyword evidence="2" id="KW-1133">Transmembrane helix</keyword>
<feature type="compositionally biased region" description="Polar residues" evidence="1">
    <location>
        <begin position="16"/>
        <end position="25"/>
    </location>
</feature>
<protein>
    <submittedName>
        <fullName evidence="3">Uncharacterized protein</fullName>
    </submittedName>
</protein>
<keyword evidence="2" id="KW-0812">Transmembrane</keyword>
<feature type="region of interest" description="Disordered" evidence="1">
    <location>
        <begin position="1"/>
        <end position="25"/>
    </location>
</feature>
<reference evidence="3 4" key="1">
    <citation type="submission" date="2020-01" db="EMBL/GenBank/DDBJ databases">
        <title>Identification and distribution of gene clusters putatively required for synthesis of sphingolipid metabolism inhibitors in phylogenetically diverse species of the filamentous fungus Fusarium.</title>
        <authorList>
            <person name="Kim H.-S."/>
            <person name="Busman M."/>
            <person name="Brown D.W."/>
            <person name="Divon H."/>
            <person name="Uhlig S."/>
            <person name="Proctor R.H."/>
        </authorList>
    </citation>
    <scope>NUCLEOTIDE SEQUENCE [LARGE SCALE GENOMIC DNA]</scope>
    <source>
        <strain evidence="3 4">NRRL 20459</strain>
    </source>
</reference>
<dbReference type="OrthoDB" id="5102431at2759"/>
<evidence type="ECO:0000313" key="4">
    <source>
        <dbReference type="Proteomes" id="UP000554235"/>
    </source>
</evidence>
<dbReference type="EMBL" id="JAADYS010003545">
    <property type="protein sequence ID" value="KAF4446313.1"/>
    <property type="molecule type" value="Genomic_DNA"/>
</dbReference>